<dbReference type="Proteomes" id="UP001152523">
    <property type="component" value="Unassembled WGS sequence"/>
</dbReference>
<evidence type="ECO:0000313" key="1">
    <source>
        <dbReference type="EMBL" id="CAH9136689.1"/>
    </source>
</evidence>
<sequence length="111" mass="12811">MEVCNIVFALHPKKNTVLHMTTYSVAHGKISIGVPVLRGIQILYFDCLRVKVGFECRFCKDRLQVCFNFREVEYGGKQKEVSDVKTRFLCNVHQLIVESVCSTNFYGLNWC</sequence>
<dbReference type="EMBL" id="CAMAPF010000996">
    <property type="protein sequence ID" value="CAH9136689.1"/>
    <property type="molecule type" value="Genomic_DNA"/>
</dbReference>
<evidence type="ECO:0000313" key="2">
    <source>
        <dbReference type="Proteomes" id="UP001152523"/>
    </source>
</evidence>
<comment type="caution">
    <text evidence="1">The sequence shown here is derived from an EMBL/GenBank/DDBJ whole genome shotgun (WGS) entry which is preliminary data.</text>
</comment>
<reference evidence="1" key="1">
    <citation type="submission" date="2022-07" db="EMBL/GenBank/DDBJ databases">
        <authorList>
            <person name="Macas J."/>
            <person name="Novak P."/>
            <person name="Neumann P."/>
        </authorList>
    </citation>
    <scope>NUCLEOTIDE SEQUENCE</scope>
</reference>
<accession>A0AAV0FMA6</accession>
<gene>
    <name evidence="1" type="ORF">CEPIT_LOCUS35455</name>
</gene>
<protein>
    <submittedName>
        <fullName evidence="1">Uncharacterized protein</fullName>
    </submittedName>
</protein>
<dbReference type="AlphaFoldDB" id="A0AAV0FMA6"/>
<name>A0AAV0FMA6_9ASTE</name>
<proteinExistence type="predicted"/>
<keyword evidence="2" id="KW-1185">Reference proteome</keyword>
<organism evidence="1 2">
    <name type="scientific">Cuscuta epithymum</name>
    <dbReference type="NCBI Taxonomy" id="186058"/>
    <lineage>
        <taxon>Eukaryota</taxon>
        <taxon>Viridiplantae</taxon>
        <taxon>Streptophyta</taxon>
        <taxon>Embryophyta</taxon>
        <taxon>Tracheophyta</taxon>
        <taxon>Spermatophyta</taxon>
        <taxon>Magnoliopsida</taxon>
        <taxon>eudicotyledons</taxon>
        <taxon>Gunneridae</taxon>
        <taxon>Pentapetalae</taxon>
        <taxon>asterids</taxon>
        <taxon>lamiids</taxon>
        <taxon>Solanales</taxon>
        <taxon>Convolvulaceae</taxon>
        <taxon>Cuscuteae</taxon>
        <taxon>Cuscuta</taxon>
        <taxon>Cuscuta subgen. Cuscuta</taxon>
    </lineage>
</organism>